<evidence type="ECO:0000256" key="3">
    <source>
        <dbReference type="ARBA" id="ARBA00022475"/>
    </source>
</evidence>
<evidence type="ECO:0000313" key="8">
    <source>
        <dbReference type="Proteomes" id="UP000265845"/>
    </source>
</evidence>
<dbReference type="Gene3D" id="3.40.50.300">
    <property type="entry name" value="P-loop containing nucleotide triphosphate hydrolases"/>
    <property type="match status" value="1"/>
</dbReference>
<protein>
    <submittedName>
        <fullName evidence="7">Type IV secretory system conjugative DNA transfer family protein</fullName>
    </submittedName>
</protein>
<dbReference type="EMBL" id="QWGA01000003">
    <property type="protein sequence ID" value="RIJ31057.1"/>
    <property type="molecule type" value="Genomic_DNA"/>
</dbReference>
<keyword evidence="6" id="KW-0472">Membrane</keyword>
<evidence type="ECO:0000256" key="6">
    <source>
        <dbReference type="ARBA" id="ARBA00023136"/>
    </source>
</evidence>
<evidence type="ECO:0000256" key="5">
    <source>
        <dbReference type="ARBA" id="ARBA00022989"/>
    </source>
</evidence>
<dbReference type="AlphaFoldDB" id="A0A399RM42"/>
<organism evidence="7 8">
    <name type="scientific">Henriciella algicola</name>
    <dbReference type="NCBI Taxonomy" id="1608422"/>
    <lineage>
        <taxon>Bacteria</taxon>
        <taxon>Pseudomonadati</taxon>
        <taxon>Pseudomonadota</taxon>
        <taxon>Alphaproteobacteria</taxon>
        <taxon>Hyphomonadales</taxon>
        <taxon>Hyphomonadaceae</taxon>
        <taxon>Henriciella</taxon>
    </lineage>
</organism>
<accession>A0A399RM42</accession>
<dbReference type="CDD" id="cd01127">
    <property type="entry name" value="TrwB_TraG_TraD_VirD4"/>
    <property type="match status" value="1"/>
</dbReference>
<dbReference type="GO" id="GO:0005886">
    <property type="term" value="C:plasma membrane"/>
    <property type="evidence" value="ECO:0007669"/>
    <property type="project" value="UniProtKB-SubCell"/>
</dbReference>
<keyword evidence="4" id="KW-0812">Transmembrane</keyword>
<comment type="caution">
    <text evidence="7">The sequence shown here is derived from an EMBL/GenBank/DDBJ whole genome shotgun (WGS) entry which is preliminary data.</text>
</comment>
<dbReference type="SUPFAM" id="SSF52540">
    <property type="entry name" value="P-loop containing nucleoside triphosphate hydrolases"/>
    <property type="match status" value="1"/>
</dbReference>
<evidence type="ECO:0000256" key="4">
    <source>
        <dbReference type="ARBA" id="ARBA00022692"/>
    </source>
</evidence>
<dbReference type="PANTHER" id="PTHR37937">
    <property type="entry name" value="CONJUGATIVE TRANSFER: DNA TRANSPORT"/>
    <property type="match status" value="1"/>
</dbReference>
<dbReference type="RefSeq" id="WP_119452557.1">
    <property type="nucleotide sequence ID" value="NZ_QWGA01000003.1"/>
</dbReference>
<dbReference type="Proteomes" id="UP000265845">
    <property type="component" value="Unassembled WGS sequence"/>
</dbReference>
<keyword evidence="8" id="KW-1185">Reference proteome</keyword>
<evidence type="ECO:0000256" key="1">
    <source>
        <dbReference type="ARBA" id="ARBA00004651"/>
    </source>
</evidence>
<gene>
    <name evidence="7" type="ORF">D1222_01960</name>
</gene>
<dbReference type="Pfam" id="PF02534">
    <property type="entry name" value="T4SS-DNA_transf"/>
    <property type="match status" value="1"/>
</dbReference>
<dbReference type="InterPro" id="IPR051539">
    <property type="entry name" value="T4SS-coupling_protein"/>
</dbReference>
<proteinExistence type="inferred from homology"/>
<keyword evidence="3" id="KW-1003">Cell membrane</keyword>
<dbReference type="InterPro" id="IPR003688">
    <property type="entry name" value="TraG/VirD4"/>
</dbReference>
<sequence>MSDYASGGEYARFGSARWAEHSELKAAGLLGPNGLPFGYAGQSQTLLDADAPKITIAGAGSGKARDLIVPMLCHPSQESFAILDPRGELFSTSIYTLASQGIHAYPWCPMGTLGIRGLACNPLDILDPTSATFHSDVQAVAASLIPSPEGSNGRYFELTAQSCLAALMKGRAERRGFVSFACLYDLLNIIETDPYAWADEIEELSKSQFDDVWRTAKQMYDKQHEAPKEFSGIMGEMFANLAWLNDPTLRASLAGGGFSLSVLSEDGPTSRVHFIVPAEFLSVWAPLIRTLFQTTMLYKSRRPSARRVNLLVDEAGQLGKFESLLQAFTFGRGAGISAWAFFQDTGQIMRNFGREAIQSFLGSAALRQFFGVRDYETARLISNLIGEATFAYDDEEAQANARKARQAQAQSVLFGADPMAAAREFAHASSAANRKRHVRRPLITPSEVLGLPEDEQIAFVSGRNLPPIRAKKYPYYSRRELAGRYLPNPYHPPLDRISVPGRFGSKMLRVYERDVPEKYRHFPQYASGSALEIEGYPLD</sequence>
<dbReference type="OrthoDB" id="9759295at2"/>
<comment type="subcellular location">
    <subcellularLocation>
        <location evidence="1">Cell membrane</location>
        <topology evidence="1">Multi-pass membrane protein</topology>
    </subcellularLocation>
</comment>
<keyword evidence="5" id="KW-1133">Transmembrane helix</keyword>
<reference evidence="7 8" key="1">
    <citation type="submission" date="2018-08" db="EMBL/GenBank/DDBJ databases">
        <title>Henriciella mobilis sp. nov., isolated from seawater.</title>
        <authorList>
            <person name="Cheng H."/>
            <person name="Wu Y.-H."/>
            <person name="Xu X.-W."/>
            <person name="Guo L.-L."/>
        </authorList>
    </citation>
    <scope>NUCLEOTIDE SEQUENCE [LARGE SCALE GENOMIC DNA]</scope>
    <source>
        <strain evidence="7 8">CCUG67844</strain>
    </source>
</reference>
<evidence type="ECO:0000256" key="2">
    <source>
        <dbReference type="ARBA" id="ARBA00008806"/>
    </source>
</evidence>
<comment type="similarity">
    <text evidence="2">Belongs to the VirD4/TraG family.</text>
</comment>
<evidence type="ECO:0000313" key="7">
    <source>
        <dbReference type="EMBL" id="RIJ31057.1"/>
    </source>
</evidence>
<dbReference type="InterPro" id="IPR027417">
    <property type="entry name" value="P-loop_NTPase"/>
</dbReference>
<name>A0A399RM42_9PROT</name>
<dbReference type="PANTHER" id="PTHR37937:SF1">
    <property type="entry name" value="CONJUGATIVE TRANSFER: DNA TRANSPORT"/>
    <property type="match status" value="1"/>
</dbReference>